<dbReference type="InterPro" id="IPR036250">
    <property type="entry name" value="AcylCo_DH-like_C"/>
</dbReference>
<dbReference type="InterPro" id="IPR037069">
    <property type="entry name" value="AcylCoA_DH/ox_N_sf"/>
</dbReference>
<dbReference type="Gene3D" id="1.20.140.10">
    <property type="entry name" value="Butyryl-CoA Dehydrogenase, subunit A, domain 3"/>
    <property type="match status" value="1"/>
</dbReference>
<dbReference type="InterPro" id="IPR013786">
    <property type="entry name" value="AcylCoA_DH/ox_N"/>
</dbReference>
<evidence type="ECO:0000256" key="6">
    <source>
        <dbReference type="ARBA" id="ARBA00023002"/>
    </source>
</evidence>
<keyword evidence="6" id="KW-0560">Oxidoreductase</keyword>
<dbReference type="SUPFAM" id="SSF47203">
    <property type="entry name" value="Acyl-CoA dehydrogenase C-terminal domain-like"/>
    <property type="match status" value="1"/>
</dbReference>
<evidence type="ECO:0000313" key="10">
    <source>
        <dbReference type="EMBL" id="MDP4301416.1"/>
    </source>
</evidence>
<sequence>MDAMLTPELSALQARIRTFIADQVIPLEGDPRGGAHGPDESLRRELIERARRAELLSPHAARRYGGLGLSHVGRAVAFEEAGYSMLGPVALNVFAPDEGNMHLLEEVATPAQKEQWLRPMAEGHIRSCFCMTEPAPGAGSDPSMLATTAVPYQDASGEGYVINGLKWFITGADGARLAIIMAMVPQVGATMFLADMATPGITLERNMDTLDRCFPGGHGVVRFSGLRVPASAILGELGQGFRYAQVRLSPARLTHCMRWLGAARRAHDIAVAYARTRMAFGKPIGQHEGVGFQLADNEMDLHVARLTIHHCAQVLDAGHLGLHESSRAKVIVSEAVWRVADRCVQVLGGQGVTGETVVARIFADMRAFRIYDGPSEVHRWSLAKHIIKGHRPAGTAA</sequence>
<evidence type="ECO:0000256" key="3">
    <source>
        <dbReference type="ARBA" id="ARBA00011738"/>
    </source>
</evidence>
<keyword evidence="5" id="KW-0274">FAD</keyword>
<evidence type="ECO:0000256" key="1">
    <source>
        <dbReference type="ARBA" id="ARBA00001974"/>
    </source>
</evidence>
<dbReference type="Pfam" id="PF00441">
    <property type="entry name" value="Acyl-CoA_dh_1"/>
    <property type="match status" value="1"/>
</dbReference>
<dbReference type="InterPro" id="IPR046373">
    <property type="entry name" value="Acyl-CoA_Oxase/DH_mid-dom_sf"/>
</dbReference>
<comment type="subunit">
    <text evidence="3">Homodimer.</text>
</comment>
<dbReference type="PROSITE" id="PS00073">
    <property type="entry name" value="ACYL_COA_DH_2"/>
    <property type="match status" value="1"/>
</dbReference>
<comment type="cofactor">
    <cofactor evidence="1">
        <name>FAD</name>
        <dbReference type="ChEBI" id="CHEBI:57692"/>
    </cofactor>
</comment>
<evidence type="ECO:0000256" key="2">
    <source>
        <dbReference type="ARBA" id="ARBA00009347"/>
    </source>
</evidence>
<evidence type="ECO:0000256" key="4">
    <source>
        <dbReference type="ARBA" id="ARBA00022630"/>
    </source>
</evidence>
<dbReference type="RefSeq" id="WP_305749972.1">
    <property type="nucleotide sequence ID" value="NZ_JAUZEE010000006.1"/>
</dbReference>
<dbReference type="SUPFAM" id="SSF56645">
    <property type="entry name" value="Acyl-CoA dehydrogenase NM domain-like"/>
    <property type="match status" value="1"/>
</dbReference>
<dbReference type="Gene3D" id="2.40.110.10">
    <property type="entry name" value="Butyryl-CoA Dehydrogenase, subunit A, domain 2"/>
    <property type="match status" value="1"/>
</dbReference>
<dbReference type="InterPro" id="IPR006091">
    <property type="entry name" value="Acyl-CoA_Oxase/DH_mid-dom"/>
</dbReference>
<dbReference type="InterPro" id="IPR006089">
    <property type="entry name" value="Acyl-CoA_DH_CS"/>
</dbReference>
<dbReference type="Gene3D" id="1.10.540.10">
    <property type="entry name" value="Acyl-CoA dehydrogenase/oxidase, N-terminal domain"/>
    <property type="match status" value="1"/>
</dbReference>
<dbReference type="PANTHER" id="PTHR48083">
    <property type="entry name" value="MEDIUM-CHAIN SPECIFIC ACYL-COA DEHYDROGENASE, MITOCHONDRIAL-RELATED"/>
    <property type="match status" value="1"/>
</dbReference>
<protein>
    <submittedName>
        <fullName evidence="10">Acyl-CoA dehydrogenase family protein</fullName>
    </submittedName>
</protein>
<keyword evidence="4" id="KW-0285">Flavoprotein</keyword>
<dbReference type="Proteomes" id="UP001235760">
    <property type="component" value="Unassembled WGS sequence"/>
</dbReference>
<evidence type="ECO:0000259" key="8">
    <source>
        <dbReference type="Pfam" id="PF02770"/>
    </source>
</evidence>
<organism evidence="10 11">
    <name type="scientific">Leptothrix discophora</name>
    <dbReference type="NCBI Taxonomy" id="89"/>
    <lineage>
        <taxon>Bacteria</taxon>
        <taxon>Pseudomonadati</taxon>
        <taxon>Pseudomonadota</taxon>
        <taxon>Betaproteobacteria</taxon>
        <taxon>Burkholderiales</taxon>
        <taxon>Sphaerotilaceae</taxon>
        <taxon>Leptothrix</taxon>
    </lineage>
</organism>
<dbReference type="InterPro" id="IPR009075">
    <property type="entry name" value="AcylCo_DH/oxidase_C"/>
</dbReference>
<dbReference type="InterPro" id="IPR009100">
    <property type="entry name" value="AcylCoA_DH/oxidase_NM_dom_sf"/>
</dbReference>
<dbReference type="Pfam" id="PF02771">
    <property type="entry name" value="Acyl-CoA_dh_N"/>
    <property type="match status" value="1"/>
</dbReference>
<proteinExistence type="inferred from homology"/>
<evidence type="ECO:0000256" key="5">
    <source>
        <dbReference type="ARBA" id="ARBA00022827"/>
    </source>
</evidence>
<evidence type="ECO:0000259" key="9">
    <source>
        <dbReference type="Pfam" id="PF02771"/>
    </source>
</evidence>
<evidence type="ECO:0000313" key="11">
    <source>
        <dbReference type="Proteomes" id="UP001235760"/>
    </source>
</evidence>
<dbReference type="EMBL" id="JAUZEE010000006">
    <property type="protein sequence ID" value="MDP4301416.1"/>
    <property type="molecule type" value="Genomic_DNA"/>
</dbReference>
<accession>A0ABT9G4K9</accession>
<evidence type="ECO:0000259" key="7">
    <source>
        <dbReference type="Pfam" id="PF00441"/>
    </source>
</evidence>
<gene>
    <name evidence="10" type="ORF">Q8X39_12270</name>
</gene>
<dbReference type="InterPro" id="IPR050741">
    <property type="entry name" value="Acyl-CoA_dehydrogenase"/>
</dbReference>
<comment type="similarity">
    <text evidence="2">Belongs to the acyl-CoA dehydrogenase family.</text>
</comment>
<keyword evidence="11" id="KW-1185">Reference proteome</keyword>
<name>A0ABT9G4K9_LEPDI</name>
<feature type="domain" description="Acyl-CoA oxidase/dehydrogenase middle" evidence="8">
    <location>
        <begin position="128"/>
        <end position="208"/>
    </location>
</feature>
<dbReference type="Pfam" id="PF02770">
    <property type="entry name" value="Acyl-CoA_dh_M"/>
    <property type="match status" value="1"/>
</dbReference>
<feature type="domain" description="Acyl-CoA dehydrogenase/oxidase N-terminal" evidence="9">
    <location>
        <begin position="6"/>
        <end position="123"/>
    </location>
</feature>
<reference evidence="10 11" key="1">
    <citation type="submission" date="2023-08" db="EMBL/GenBank/DDBJ databases">
        <authorList>
            <person name="Roldan D.M."/>
            <person name="Menes R.J."/>
        </authorList>
    </citation>
    <scope>NUCLEOTIDE SEQUENCE [LARGE SCALE GENOMIC DNA]</scope>
    <source>
        <strain evidence="10 11">CCM 2812</strain>
    </source>
</reference>
<feature type="domain" description="Acyl-CoA dehydrogenase/oxidase C-terminal" evidence="7">
    <location>
        <begin position="238"/>
        <end position="386"/>
    </location>
</feature>
<dbReference type="PANTHER" id="PTHR48083:SF13">
    <property type="entry name" value="ACYL-COA DEHYDROGENASE FAMILY MEMBER 11"/>
    <property type="match status" value="1"/>
</dbReference>
<comment type="caution">
    <text evidence="10">The sequence shown here is derived from an EMBL/GenBank/DDBJ whole genome shotgun (WGS) entry which is preliminary data.</text>
</comment>